<dbReference type="VEuPathDB" id="FungiDB:SDRG_02888"/>
<organism evidence="1 2">
    <name type="scientific">Saprolegnia diclina (strain VS20)</name>
    <dbReference type="NCBI Taxonomy" id="1156394"/>
    <lineage>
        <taxon>Eukaryota</taxon>
        <taxon>Sar</taxon>
        <taxon>Stramenopiles</taxon>
        <taxon>Oomycota</taxon>
        <taxon>Saprolegniomycetes</taxon>
        <taxon>Saprolegniales</taxon>
        <taxon>Saprolegniaceae</taxon>
        <taxon>Saprolegnia</taxon>
    </lineage>
</organism>
<dbReference type="EMBL" id="JH767137">
    <property type="protein sequence ID" value="EQC40240.1"/>
    <property type="molecule type" value="Genomic_DNA"/>
</dbReference>
<proteinExistence type="predicted"/>
<sequence length="140" mass="15540">MGLFTACYRESSAIIAPAPRALNECLCDVATAKLEAKLGRASAVLPPPSVPRIRHKFIEPSRRSRSIVGGRKVPLLPHEIYDAKTDALYRNVLCAVPEDDRARCDHCEEALLFNKTASVVWIALTLVRRPRSLPNVETHL</sequence>
<gene>
    <name evidence="1" type="ORF">SDRG_02888</name>
</gene>
<protein>
    <submittedName>
        <fullName evidence="1">Uncharacterized protein</fullName>
    </submittedName>
</protein>
<reference evidence="1 2" key="1">
    <citation type="submission" date="2012-04" db="EMBL/GenBank/DDBJ databases">
        <title>The Genome Sequence of Saprolegnia declina VS20.</title>
        <authorList>
            <consortium name="The Broad Institute Genome Sequencing Platform"/>
            <person name="Russ C."/>
            <person name="Nusbaum C."/>
            <person name="Tyler B."/>
            <person name="van West P."/>
            <person name="Dieguez-Uribeondo J."/>
            <person name="de Bruijn I."/>
            <person name="Tripathy S."/>
            <person name="Jiang R."/>
            <person name="Young S.K."/>
            <person name="Zeng Q."/>
            <person name="Gargeya S."/>
            <person name="Fitzgerald M."/>
            <person name="Haas B."/>
            <person name="Abouelleil A."/>
            <person name="Alvarado L."/>
            <person name="Arachchi H.M."/>
            <person name="Berlin A."/>
            <person name="Chapman S.B."/>
            <person name="Goldberg J."/>
            <person name="Griggs A."/>
            <person name="Gujja S."/>
            <person name="Hansen M."/>
            <person name="Howarth C."/>
            <person name="Imamovic A."/>
            <person name="Larimer J."/>
            <person name="McCowen C."/>
            <person name="Montmayeur A."/>
            <person name="Murphy C."/>
            <person name="Neiman D."/>
            <person name="Pearson M."/>
            <person name="Priest M."/>
            <person name="Roberts A."/>
            <person name="Saif S."/>
            <person name="Shea T."/>
            <person name="Sisk P."/>
            <person name="Sykes S."/>
            <person name="Wortman J."/>
            <person name="Nusbaum C."/>
            <person name="Birren B."/>
        </authorList>
    </citation>
    <scope>NUCLEOTIDE SEQUENCE [LARGE SCALE GENOMIC DNA]</scope>
    <source>
        <strain evidence="1 2">VS20</strain>
    </source>
</reference>
<evidence type="ECO:0000313" key="2">
    <source>
        <dbReference type="Proteomes" id="UP000030762"/>
    </source>
</evidence>
<dbReference type="InParanoid" id="T0R1M2"/>
<dbReference type="Proteomes" id="UP000030762">
    <property type="component" value="Unassembled WGS sequence"/>
</dbReference>
<dbReference type="OMA" id="ARCDHCE"/>
<evidence type="ECO:0000313" key="1">
    <source>
        <dbReference type="EMBL" id="EQC40240.1"/>
    </source>
</evidence>
<name>T0R1M2_SAPDV</name>
<accession>T0R1M2</accession>
<dbReference type="RefSeq" id="XP_008606714.1">
    <property type="nucleotide sequence ID" value="XM_008608492.1"/>
</dbReference>
<keyword evidence="2" id="KW-1185">Reference proteome</keyword>
<dbReference type="AlphaFoldDB" id="T0R1M2"/>
<dbReference type="OrthoDB" id="10282953at2759"/>
<dbReference type="GeneID" id="19943615"/>